<dbReference type="EMBL" id="LZKJ01000145">
    <property type="protein sequence ID" value="OBI43730.1"/>
    <property type="molecule type" value="Genomic_DNA"/>
</dbReference>
<sequence>MDMKSTISQRELRNDSGTIMRRVERGDSFTVTRNGVPVADLVPHERTGAGERPRFVAIAEITAGAAGLPVWDAEHFAQELHALDDIVDDNDIDPWRNAR</sequence>
<organism evidence="2 3">
    <name type="scientific">Mycobacterium kyorinense</name>
    <dbReference type="NCBI Taxonomy" id="487514"/>
    <lineage>
        <taxon>Bacteria</taxon>
        <taxon>Bacillati</taxon>
        <taxon>Actinomycetota</taxon>
        <taxon>Actinomycetes</taxon>
        <taxon>Mycobacteriales</taxon>
        <taxon>Mycobacteriaceae</taxon>
        <taxon>Mycobacterium</taxon>
    </lineage>
</organism>
<evidence type="ECO:0000313" key="3">
    <source>
        <dbReference type="Proteomes" id="UP000093592"/>
    </source>
</evidence>
<dbReference type="SUPFAM" id="SSF143120">
    <property type="entry name" value="YefM-like"/>
    <property type="match status" value="1"/>
</dbReference>
<dbReference type="AlphaFoldDB" id="A0A1A2Z0B6"/>
<dbReference type="NCBIfam" id="TIGR01552">
    <property type="entry name" value="phd_fam"/>
    <property type="match status" value="1"/>
</dbReference>
<protein>
    <recommendedName>
        <fullName evidence="4">Antitoxin</fullName>
    </recommendedName>
</protein>
<proteinExistence type="inferred from homology"/>
<dbReference type="InterPro" id="IPR036165">
    <property type="entry name" value="YefM-like_sf"/>
</dbReference>
<comment type="caution">
    <text evidence="2">The sequence shown here is derived from an EMBL/GenBank/DDBJ whole genome shotgun (WGS) entry which is preliminary data.</text>
</comment>
<reference evidence="3" key="1">
    <citation type="submission" date="2016-06" db="EMBL/GenBank/DDBJ databases">
        <authorList>
            <person name="Sutton G."/>
            <person name="Brinkac L."/>
            <person name="Sanka R."/>
            <person name="Adams M."/>
            <person name="Lau E."/>
            <person name="Sam S."/>
            <person name="Sreng N."/>
            <person name="Him V."/>
            <person name="Kerleguer A."/>
            <person name="Cheng S."/>
        </authorList>
    </citation>
    <scope>NUCLEOTIDE SEQUENCE [LARGE SCALE GENOMIC DNA]</scope>
    <source>
        <strain evidence="3">E861</strain>
    </source>
</reference>
<gene>
    <name evidence="2" type="ORF">A5707_04735</name>
</gene>
<evidence type="ECO:0008006" key="4">
    <source>
        <dbReference type="Google" id="ProtNLM"/>
    </source>
</evidence>
<dbReference type="Gene3D" id="3.40.1620.10">
    <property type="entry name" value="YefM-like domain"/>
    <property type="match status" value="1"/>
</dbReference>
<name>A0A1A2Z0B6_9MYCO</name>
<dbReference type="Proteomes" id="UP000093592">
    <property type="component" value="Unassembled WGS sequence"/>
</dbReference>
<evidence type="ECO:0000256" key="1">
    <source>
        <dbReference type="ARBA" id="ARBA00009981"/>
    </source>
</evidence>
<comment type="similarity">
    <text evidence="1">Belongs to the phD/YefM antitoxin family.</text>
</comment>
<dbReference type="OrthoDB" id="33091at2"/>
<evidence type="ECO:0000313" key="2">
    <source>
        <dbReference type="EMBL" id="OBI43730.1"/>
    </source>
</evidence>
<accession>A0A1A2Z0B6</accession>